<dbReference type="Pfam" id="PF01205">
    <property type="entry name" value="Impact_N"/>
    <property type="match status" value="1"/>
</dbReference>
<dbReference type="SUPFAM" id="SSF54211">
    <property type="entry name" value="Ribosomal protein S5 domain 2-like"/>
    <property type="match status" value="1"/>
</dbReference>
<dbReference type="PANTHER" id="PTHR16301">
    <property type="entry name" value="IMPACT-RELATED"/>
    <property type="match status" value="1"/>
</dbReference>
<dbReference type="Gene3D" id="3.30.230.30">
    <property type="entry name" value="Impact, N-terminal domain"/>
    <property type="match status" value="1"/>
</dbReference>
<evidence type="ECO:0000256" key="1">
    <source>
        <dbReference type="ARBA" id="ARBA00007665"/>
    </source>
</evidence>
<name>A0ABT1G4K5_9GAMM</name>
<dbReference type="PANTHER" id="PTHR16301:SF20">
    <property type="entry name" value="IMPACT FAMILY MEMBER YIGZ"/>
    <property type="match status" value="1"/>
</dbReference>
<evidence type="ECO:0000259" key="3">
    <source>
        <dbReference type="Pfam" id="PF09186"/>
    </source>
</evidence>
<dbReference type="InterPro" id="IPR023582">
    <property type="entry name" value="Impact"/>
</dbReference>
<evidence type="ECO:0000259" key="2">
    <source>
        <dbReference type="Pfam" id="PF01205"/>
    </source>
</evidence>
<dbReference type="InterPro" id="IPR036956">
    <property type="entry name" value="Impact_N_sf"/>
</dbReference>
<dbReference type="InterPro" id="IPR020568">
    <property type="entry name" value="Ribosomal_Su5_D2-typ_SF"/>
</dbReference>
<dbReference type="SUPFAM" id="SSF54980">
    <property type="entry name" value="EF-G C-terminal domain-like"/>
    <property type="match status" value="1"/>
</dbReference>
<gene>
    <name evidence="4" type="ORF">J2T60_000196</name>
</gene>
<feature type="domain" description="UPF0029" evidence="3">
    <location>
        <begin position="160"/>
        <end position="214"/>
    </location>
</feature>
<comment type="similarity">
    <text evidence="1">Belongs to the IMPACT family.</text>
</comment>
<reference evidence="4 5" key="1">
    <citation type="submission" date="2022-03" db="EMBL/GenBank/DDBJ databases">
        <title>Genomic Encyclopedia of Type Strains, Phase III (KMG-III): the genomes of soil and plant-associated and newly described type strains.</title>
        <authorList>
            <person name="Whitman W."/>
        </authorList>
    </citation>
    <scope>NUCLEOTIDE SEQUENCE [LARGE SCALE GENOMIC DNA]</scope>
    <source>
        <strain evidence="4 5">BSker1</strain>
    </source>
</reference>
<evidence type="ECO:0000313" key="4">
    <source>
        <dbReference type="EMBL" id="MCP1726231.1"/>
    </source>
</evidence>
<comment type="caution">
    <text evidence="4">The sequence shown here is derived from an EMBL/GenBank/DDBJ whole genome shotgun (WGS) entry which is preliminary data.</text>
</comment>
<dbReference type="RefSeq" id="WP_253444156.1">
    <property type="nucleotide sequence ID" value="NZ_JALJYF010000001.1"/>
</dbReference>
<protein>
    <submittedName>
        <fullName evidence="4">YigZ family protein</fullName>
    </submittedName>
</protein>
<dbReference type="InterPro" id="IPR001498">
    <property type="entry name" value="Impact_N"/>
</dbReference>
<proteinExistence type="inferred from homology"/>
<dbReference type="PROSITE" id="PS00910">
    <property type="entry name" value="UPF0029"/>
    <property type="match status" value="1"/>
</dbReference>
<keyword evidence="5" id="KW-1185">Reference proteome</keyword>
<dbReference type="InterPro" id="IPR020569">
    <property type="entry name" value="UPF0029_Impact_CS"/>
</dbReference>
<dbReference type="Proteomes" id="UP001523550">
    <property type="component" value="Unassembled WGS sequence"/>
</dbReference>
<evidence type="ECO:0000313" key="5">
    <source>
        <dbReference type="Proteomes" id="UP001523550"/>
    </source>
</evidence>
<dbReference type="Gene3D" id="3.30.70.240">
    <property type="match status" value="1"/>
</dbReference>
<feature type="domain" description="Impact N-terminal" evidence="2">
    <location>
        <begin position="36"/>
        <end position="143"/>
    </location>
</feature>
<dbReference type="InterPro" id="IPR035647">
    <property type="entry name" value="EFG_III/V"/>
</dbReference>
<organism evidence="4 5">
    <name type="scientific">Natronospira proteinivora</name>
    <dbReference type="NCBI Taxonomy" id="1807133"/>
    <lineage>
        <taxon>Bacteria</taxon>
        <taxon>Pseudomonadati</taxon>
        <taxon>Pseudomonadota</taxon>
        <taxon>Gammaproteobacteria</taxon>
        <taxon>Natronospirales</taxon>
        <taxon>Natronospiraceae</taxon>
        <taxon>Natronospira</taxon>
    </lineage>
</organism>
<accession>A0ABT1G4K5</accession>
<dbReference type="InterPro" id="IPR015269">
    <property type="entry name" value="UPF0029_Impact_C"/>
</dbReference>
<sequence length="230" mass="25103">MITSRLALMPLEVRLQAGHTPYQYPDGEVARELEVKRSRFIALIGPAASRGEAMTFVERCQSRYPDARHVCWAFVAGNPAGGAEMGSNDAGEPAGTAGRPMLSVLEHKGLGDVVAVVIRYFGGIKLGAGGLVRAYSAAVQQALDGLPLAWREPMIERLLKFDFEFESLVRRLVPAYGGHLEAPDYAQQVTAALQIREVDWPALEDALREASRARIQAFDTQDNDGKDHGK</sequence>
<dbReference type="EMBL" id="JALJYF010000001">
    <property type="protein sequence ID" value="MCP1726231.1"/>
    <property type="molecule type" value="Genomic_DNA"/>
</dbReference>
<dbReference type="Pfam" id="PF09186">
    <property type="entry name" value="DUF1949"/>
    <property type="match status" value="1"/>
</dbReference>